<evidence type="ECO:0000256" key="2">
    <source>
        <dbReference type="ARBA" id="ARBA00022692"/>
    </source>
</evidence>
<dbReference type="SUPFAM" id="SSF56300">
    <property type="entry name" value="Metallo-dependent phosphatases"/>
    <property type="match status" value="1"/>
</dbReference>
<evidence type="ECO:0000313" key="7">
    <source>
        <dbReference type="EMBL" id="KAJ1646234.1"/>
    </source>
</evidence>
<evidence type="ECO:0000256" key="5">
    <source>
        <dbReference type="SAM" id="Phobius"/>
    </source>
</evidence>
<keyword evidence="4 5" id="KW-0472">Membrane</keyword>
<dbReference type="InterPro" id="IPR033308">
    <property type="entry name" value="PGAP5/Cdc1/Ted1"/>
</dbReference>
<evidence type="ECO:0000259" key="6">
    <source>
        <dbReference type="Pfam" id="PF00149"/>
    </source>
</evidence>
<keyword evidence="2 5" id="KW-0812">Transmembrane</keyword>
<dbReference type="EMBL" id="JANBOH010000069">
    <property type="protein sequence ID" value="KAJ1646234.1"/>
    <property type="molecule type" value="Genomic_DNA"/>
</dbReference>
<proteinExistence type="predicted"/>
<dbReference type="PANTHER" id="PTHR13315">
    <property type="entry name" value="METALLO PHOSPHOESTERASE RELATED"/>
    <property type="match status" value="1"/>
</dbReference>
<evidence type="ECO:0000256" key="4">
    <source>
        <dbReference type="ARBA" id="ARBA00023136"/>
    </source>
</evidence>
<dbReference type="InterPro" id="IPR029052">
    <property type="entry name" value="Metallo-depent_PP-like"/>
</dbReference>
<comment type="caution">
    <text evidence="7">The sequence shown here is derived from an EMBL/GenBank/DDBJ whole genome shotgun (WGS) entry which is preliminary data.</text>
</comment>
<dbReference type="Proteomes" id="UP001145021">
    <property type="component" value="Unassembled WGS sequence"/>
</dbReference>
<accession>A0A9W7XLY3</accession>
<dbReference type="GO" id="GO:0016787">
    <property type="term" value="F:hydrolase activity"/>
    <property type="evidence" value="ECO:0007669"/>
    <property type="project" value="InterPro"/>
</dbReference>
<organism evidence="7 8">
    <name type="scientific">Coemansia asiatica</name>
    <dbReference type="NCBI Taxonomy" id="1052880"/>
    <lineage>
        <taxon>Eukaryota</taxon>
        <taxon>Fungi</taxon>
        <taxon>Fungi incertae sedis</taxon>
        <taxon>Zoopagomycota</taxon>
        <taxon>Kickxellomycotina</taxon>
        <taxon>Kickxellomycetes</taxon>
        <taxon>Kickxellales</taxon>
        <taxon>Kickxellaceae</taxon>
        <taxon>Coemansia</taxon>
    </lineage>
</organism>
<feature type="transmembrane region" description="Helical" evidence="5">
    <location>
        <begin position="12"/>
        <end position="30"/>
    </location>
</feature>
<dbReference type="Pfam" id="PF00149">
    <property type="entry name" value="Metallophos"/>
    <property type="match status" value="1"/>
</dbReference>
<feature type="transmembrane region" description="Helical" evidence="5">
    <location>
        <begin position="435"/>
        <end position="457"/>
    </location>
</feature>
<gene>
    <name evidence="7" type="ORF">LPJ64_002253</name>
</gene>
<dbReference type="AlphaFoldDB" id="A0A9W7XLY3"/>
<evidence type="ECO:0000256" key="3">
    <source>
        <dbReference type="ARBA" id="ARBA00022989"/>
    </source>
</evidence>
<keyword evidence="3 5" id="KW-1133">Transmembrane helix</keyword>
<protein>
    <recommendedName>
        <fullName evidence="6">Calcineurin-like phosphoesterase domain-containing protein</fullName>
    </recommendedName>
</protein>
<reference evidence="7" key="1">
    <citation type="submission" date="2022-07" db="EMBL/GenBank/DDBJ databases">
        <title>Phylogenomic reconstructions and comparative analyses of Kickxellomycotina fungi.</title>
        <authorList>
            <person name="Reynolds N.K."/>
            <person name="Stajich J.E."/>
            <person name="Barry K."/>
            <person name="Grigoriev I.V."/>
            <person name="Crous P."/>
            <person name="Smith M.E."/>
        </authorList>
    </citation>
    <scope>NUCLEOTIDE SEQUENCE</scope>
    <source>
        <strain evidence="7">NBRC 105413</strain>
    </source>
</reference>
<keyword evidence="8" id="KW-1185">Reference proteome</keyword>
<feature type="domain" description="Calcineurin-like phosphoesterase" evidence="6">
    <location>
        <begin position="88"/>
        <end position="302"/>
    </location>
</feature>
<dbReference type="Gene3D" id="3.60.21.10">
    <property type="match status" value="1"/>
</dbReference>
<dbReference type="PANTHER" id="PTHR13315:SF1">
    <property type="entry name" value="PROTEIN TED1"/>
    <property type="match status" value="1"/>
</dbReference>
<sequence>MKAFLYWPRRLTYPYLVALTIANMYFYKYATFHSLLHPLSSDVRFNIYGDPQIEGDAKLHRQPRIGWFDLMVNDLYLHHVYKSTIDAFSPHYVVTMGDIFSSQWVSKDEYYRRIHRFKWISNQIDSRNATIKGNHIYYYLAGNHDIGYGAETRPYHINRYLNNFGPLNHQWLIDLDASADSHSLDSKQGEQKSSDDSGHLGLHRVAMINAMNLDATQISEYRQETWNFIQRLAAERAETPDIPLLLFLHIPLSKPAGVCEPKPTIRLRDGFVAYQDYLSPITSAFILHCLKPTIVFNGHDHHGCLAMHSVYESSDPPIYLSSLNMYLQSGKDICALSLEQLDMHSAEISAFAQSTMSVVNGSMATANSSWSAIEVTARSAMGDYGGVTGVFDISCLASDICSKELLLHAASRREMTASKDRYRYQYREVALGHHLVVRILAITDLVSLLVLPLIWLVL</sequence>
<comment type="subcellular location">
    <subcellularLocation>
        <location evidence="1">Membrane</location>
        <topology evidence="1">Multi-pass membrane protein</topology>
    </subcellularLocation>
</comment>
<dbReference type="GO" id="GO:0005783">
    <property type="term" value="C:endoplasmic reticulum"/>
    <property type="evidence" value="ECO:0007669"/>
    <property type="project" value="TreeGrafter"/>
</dbReference>
<evidence type="ECO:0000256" key="1">
    <source>
        <dbReference type="ARBA" id="ARBA00004141"/>
    </source>
</evidence>
<dbReference type="GO" id="GO:0006506">
    <property type="term" value="P:GPI anchor biosynthetic process"/>
    <property type="evidence" value="ECO:0007669"/>
    <property type="project" value="InterPro"/>
</dbReference>
<evidence type="ECO:0000313" key="8">
    <source>
        <dbReference type="Proteomes" id="UP001145021"/>
    </source>
</evidence>
<dbReference type="InterPro" id="IPR004843">
    <property type="entry name" value="Calcineurin-like_PHP"/>
</dbReference>
<name>A0A9W7XLY3_9FUNG</name>
<dbReference type="GO" id="GO:0016020">
    <property type="term" value="C:membrane"/>
    <property type="evidence" value="ECO:0007669"/>
    <property type="project" value="UniProtKB-SubCell"/>
</dbReference>